<evidence type="ECO:0000256" key="2">
    <source>
        <dbReference type="ARBA" id="ARBA00022821"/>
    </source>
</evidence>
<dbReference type="PANTHER" id="PTHR31213">
    <property type="entry name" value="OS08G0374000 PROTEIN-RELATED"/>
    <property type="match status" value="1"/>
</dbReference>
<organism evidence="5 6">
    <name type="scientific">Acer saccharum</name>
    <name type="common">Sugar maple</name>
    <dbReference type="NCBI Taxonomy" id="4024"/>
    <lineage>
        <taxon>Eukaryota</taxon>
        <taxon>Viridiplantae</taxon>
        <taxon>Streptophyta</taxon>
        <taxon>Embryophyta</taxon>
        <taxon>Tracheophyta</taxon>
        <taxon>Spermatophyta</taxon>
        <taxon>Magnoliopsida</taxon>
        <taxon>eudicotyledons</taxon>
        <taxon>Gunneridae</taxon>
        <taxon>Pentapetalae</taxon>
        <taxon>rosids</taxon>
        <taxon>malvids</taxon>
        <taxon>Sapindales</taxon>
        <taxon>Sapindaceae</taxon>
        <taxon>Hippocastanoideae</taxon>
        <taxon>Acereae</taxon>
        <taxon>Acer</taxon>
    </lineage>
</organism>
<dbReference type="GO" id="GO:0004864">
    <property type="term" value="F:protein phosphatase inhibitor activity"/>
    <property type="evidence" value="ECO:0007669"/>
    <property type="project" value="InterPro"/>
</dbReference>
<reference evidence="5" key="2">
    <citation type="submission" date="2023-06" db="EMBL/GenBank/DDBJ databases">
        <authorList>
            <person name="Swenson N.G."/>
            <person name="Wegrzyn J.L."/>
            <person name="Mcevoy S.L."/>
        </authorList>
    </citation>
    <scope>NUCLEOTIDE SEQUENCE</scope>
    <source>
        <strain evidence="5">NS2018</strain>
        <tissue evidence="5">Leaf</tissue>
    </source>
</reference>
<dbReference type="GO" id="GO:0038023">
    <property type="term" value="F:signaling receptor activity"/>
    <property type="evidence" value="ECO:0007669"/>
    <property type="project" value="InterPro"/>
</dbReference>
<comment type="caution">
    <text evidence="5">The sequence shown here is derived from an EMBL/GenBank/DDBJ whole genome shotgun (WGS) entry which is preliminary data.</text>
</comment>
<dbReference type="InterPro" id="IPR024949">
    <property type="entry name" value="Bet_v_I_allergen"/>
</dbReference>
<dbReference type="SUPFAM" id="SSF55961">
    <property type="entry name" value="Bet v1-like"/>
    <property type="match status" value="1"/>
</dbReference>
<name>A0AA39TK70_ACESA</name>
<dbReference type="InterPro" id="IPR000916">
    <property type="entry name" value="Bet_v_I/MLP"/>
</dbReference>
<dbReference type="GO" id="GO:0005634">
    <property type="term" value="C:nucleus"/>
    <property type="evidence" value="ECO:0007669"/>
    <property type="project" value="TreeGrafter"/>
</dbReference>
<feature type="domain" description="Bet v I/Major latex protein" evidence="4">
    <location>
        <begin position="1"/>
        <end position="157"/>
    </location>
</feature>
<gene>
    <name evidence="5" type="ORF">LWI29_012608</name>
</gene>
<evidence type="ECO:0000256" key="3">
    <source>
        <dbReference type="ARBA" id="ARBA00023265"/>
    </source>
</evidence>
<dbReference type="GO" id="GO:0009738">
    <property type="term" value="P:abscisic acid-activated signaling pathway"/>
    <property type="evidence" value="ECO:0007669"/>
    <property type="project" value="InterPro"/>
</dbReference>
<sequence length="161" mass="17629">MGVFTYETEVVTKIPAAKLFNAVILDGDTLLPKIIPQAIKDVELIEGNGGPGSIKKITFGEGYQFKYVKHKVEAVDKENLSYSYSVIEGDALMNNALEKIVYETKVSPSPSGVGSICKSTSKYYTIGEFEIKEEQIKAGKDKSSALYKAIEAYLLANPDAY</sequence>
<dbReference type="FunFam" id="3.30.530.20:FF:000007">
    <property type="entry name" value="Major pollen allergen Bet v 1-A"/>
    <property type="match status" value="1"/>
</dbReference>
<dbReference type="Proteomes" id="UP001168877">
    <property type="component" value="Unassembled WGS sequence"/>
</dbReference>
<dbReference type="GO" id="GO:0006952">
    <property type="term" value="P:defense response"/>
    <property type="evidence" value="ECO:0007669"/>
    <property type="project" value="UniProtKB-KW"/>
</dbReference>
<keyword evidence="3" id="KW-0568">Pathogenesis-related protein</keyword>
<evidence type="ECO:0000313" key="6">
    <source>
        <dbReference type="Proteomes" id="UP001168877"/>
    </source>
</evidence>
<accession>A0AA39TK70</accession>
<dbReference type="InterPro" id="IPR023393">
    <property type="entry name" value="START-like_dom_sf"/>
</dbReference>
<reference evidence="5" key="1">
    <citation type="journal article" date="2022" name="Plant J.">
        <title>Strategies of tolerance reflected in two North American maple genomes.</title>
        <authorList>
            <person name="McEvoy S.L."/>
            <person name="Sezen U.U."/>
            <person name="Trouern-Trend A."/>
            <person name="McMahon S.M."/>
            <person name="Schaberg P.G."/>
            <person name="Yang J."/>
            <person name="Wegrzyn J.L."/>
            <person name="Swenson N.G."/>
        </authorList>
    </citation>
    <scope>NUCLEOTIDE SEQUENCE</scope>
    <source>
        <strain evidence="5">NS2018</strain>
    </source>
</reference>
<keyword evidence="6" id="KW-1185">Reference proteome</keyword>
<evidence type="ECO:0000259" key="4">
    <source>
        <dbReference type="SMART" id="SM01037"/>
    </source>
</evidence>
<dbReference type="SMART" id="SM01037">
    <property type="entry name" value="Bet_v_1"/>
    <property type="match status" value="1"/>
</dbReference>
<dbReference type="InterPro" id="IPR050279">
    <property type="entry name" value="Plant_def-hormone_signal"/>
</dbReference>
<evidence type="ECO:0000256" key="1">
    <source>
        <dbReference type="ARBA" id="ARBA00009744"/>
    </source>
</evidence>
<dbReference type="PRINTS" id="PR00634">
    <property type="entry name" value="BETALLERGEN"/>
</dbReference>
<dbReference type="PANTHER" id="PTHR31213:SF55">
    <property type="entry name" value="STRESS-INDUCED PROTEIN SAM22"/>
    <property type="match status" value="1"/>
</dbReference>
<dbReference type="AlphaFoldDB" id="A0AA39TK70"/>
<dbReference type="EMBL" id="JAUESC010000001">
    <property type="protein sequence ID" value="KAK0607283.1"/>
    <property type="molecule type" value="Genomic_DNA"/>
</dbReference>
<dbReference type="CDD" id="cd07816">
    <property type="entry name" value="Bet_v1-like"/>
    <property type="match status" value="1"/>
</dbReference>
<dbReference type="GO" id="GO:0010427">
    <property type="term" value="F:abscisic acid binding"/>
    <property type="evidence" value="ECO:0007669"/>
    <property type="project" value="InterPro"/>
</dbReference>
<comment type="similarity">
    <text evidence="1">Belongs to the BetVI family.</text>
</comment>
<keyword evidence="2" id="KW-0611">Plant defense</keyword>
<dbReference type="Gene3D" id="3.30.530.20">
    <property type="match status" value="1"/>
</dbReference>
<proteinExistence type="inferred from homology"/>
<dbReference type="GO" id="GO:0005737">
    <property type="term" value="C:cytoplasm"/>
    <property type="evidence" value="ECO:0007669"/>
    <property type="project" value="TreeGrafter"/>
</dbReference>
<evidence type="ECO:0000313" key="5">
    <source>
        <dbReference type="EMBL" id="KAK0607283.1"/>
    </source>
</evidence>
<protein>
    <recommendedName>
        <fullName evidence="4">Bet v I/Major latex protein domain-containing protein</fullName>
    </recommendedName>
</protein>
<dbReference type="Pfam" id="PF00407">
    <property type="entry name" value="Bet_v_1"/>
    <property type="match status" value="1"/>
</dbReference>